<proteinExistence type="inferred from homology"/>
<dbReference type="OrthoDB" id="24847at2"/>
<dbReference type="PANTHER" id="PTHR23025">
    <property type="entry name" value="TRIACYLGLYCEROL LIPASE"/>
    <property type="match status" value="1"/>
</dbReference>
<organism evidence="5 6">
    <name type="scientific">Haliangium ochraceum (strain DSM 14365 / JCM 11303 / SMP-2)</name>
    <dbReference type="NCBI Taxonomy" id="502025"/>
    <lineage>
        <taxon>Bacteria</taxon>
        <taxon>Pseudomonadati</taxon>
        <taxon>Myxococcota</taxon>
        <taxon>Polyangia</taxon>
        <taxon>Haliangiales</taxon>
        <taxon>Kofleriaceae</taxon>
        <taxon>Haliangium</taxon>
    </lineage>
</organism>
<dbReference type="EMBL" id="CP001804">
    <property type="protein sequence ID" value="ACY14389.1"/>
    <property type="molecule type" value="Genomic_DNA"/>
</dbReference>
<dbReference type="STRING" id="502025.Hoch_1841"/>
<dbReference type="GO" id="GO:0019433">
    <property type="term" value="P:triglyceride catabolic process"/>
    <property type="evidence" value="ECO:0007669"/>
    <property type="project" value="TreeGrafter"/>
</dbReference>
<protein>
    <submittedName>
        <fullName evidence="5">Alpha/beta hydrolase fold-3 domain protein</fullName>
    </submittedName>
</protein>
<dbReference type="InterPro" id="IPR033140">
    <property type="entry name" value="Lipase_GDXG_put_SER_AS"/>
</dbReference>
<dbReference type="GO" id="GO:0005829">
    <property type="term" value="C:cytosol"/>
    <property type="evidence" value="ECO:0007669"/>
    <property type="project" value="TreeGrafter"/>
</dbReference>
<dbReference type="KEGG" id="hoh:Hoch_1841"/>
<feature type="domain" description="Alpha/beta hydrolase fold-3" evidence="4">
    <location>
        <begin position="103"/>
        <end position="312"/>
    </location>
</feature>
<evidence type="ECO:0000256" key="3">
    <source>
        <dbReference type="PROSITE-ProRule" id="PRU10038"/>
    </source>
</evidence>
<sequence length="347" mass="37151">MHRLARLLCAVPAPLQEALTGGPIERGGRRFASELLLVRALSERAGLRRPASARQLRQQQNLSARIGGGPADQLETRELWIDGEVGALRARHYVCEQEHAPLVVFFHGGGFVFGDVDTHDAPCRLLCRHAGVHVLSVEYRLAPEHRFPAAVGDGRAALRWAHEHASALGADPARVAVAGDSAGANLAAVVAHQAARDGGPAPVAQILVYPPLDRRSAWPSLSEFASGFYLTRDAIDWFHAQYVGSDGHDATRDDPRLNPMRAGDLSALAPALVITAGFDPLRDEGEAYADALERAGNLVKRRCFDSLPHGFFNMVGISPVCRSAVIALAEDARALFAEAVAAAEAQA</sequence>
<evidence type="ECO:0000313" key="6">
    <source>
        <dbReference type="Proteomes" id="UP000001880"/>
    </source>
</evidence>
<feature type="active site" evidence="3">
    <location>
        <position position="181"/>
    </location>
</feature>
<accession>D0LY34</accession>
<dbReference type="InterPro" id="IPR013094">
    <property type="entry name" value="AB_hydrolase_3"/>
</dbReference>
<dbReference type="FunFam" id="3.40.50.1820:FF:000089">
    <property type="entry name" value="Alpha/beta hydrolase"/>
    <property type="match status" value="1"/>
</dbReference>
<evidence type="ECO:0000256" key="2">
    <source>
        <dbReference type="ARBA" id="ARBA00022801"/>
    </source>
</evidence>
<dbReference type="PROSITE" id="PS01174">
    <property type="entry name" value="LIPASE_GDXG_SER"/>
    <property type="match status" value="1"/>
</dbReference>
<dbReference type="SUPFAM" id="SSF53474">
    <property type="entry name" value="alpha/beta-Hydrolases"/>
    <property type="match status" value="1"/>
</dbReference>
<dbReference type="PROSITE" id="PS01173">
    <property type="entry name" value="LIPASE_GDXG_HIS"/>
    <property type="match status" value="1"/>
</dbReference>
<dbReference type="Proteomes" id="UP000001880">
    <property type="component" value="Chromosome"/>
</dbReference>
<gene>
    <name evidence="5" type="ordered locus">Hoch_1841</name>
</gene>
<dbReference type="Gene3D" id="3.40.50.1820">
    <property type="entry name" value="alpha/beta hydrolase"/>
    <property type="match status" value="1"/>
</dbReference>
<keyword evidence="6" id="KW-1185">Reference proteome</keyword>
<dbReference type="Pfam" id="PF07859">
    <property type="entry name" value="Abhydrolase_3"/>
    <property type="match status" value="1"/>
</dbReference>
<dbReference type="GO" id="GO:0004771">
    <property type="term" value="F:sterol ester esterase activity"/>
    <property type="evidence" value="ECO:0007669"/>
    <property type="project" value="TreeGrafter"/>
</dbReference>
<comment type="similarity">
    <text evidence="1">Belongs to the 'GDXG' lipolytic enzyme family.</text>
</comment>
<keyword evidence="2 5" id="KW-0378">Hydrolase</keyword>
<evidence type="ECO:0000313" key="5">
    <source>
        <dbReference type="EMBL" id="ACY14389.1"/>
    </source>
</evidence>
<dbReference type="HOGENOM" id="CLU_012494_6_4_7"/>
<dbReference type="AlphaFoldDB" id="D0LY34"/>
<reference evidence="5 6" key="1">
    <citation type="journal article" date="2010" name="Stand. Genomic Sci.">
        <title>Complete genome sequence of Haliangium ochraceum type strain (SMP-2).</title>
        <authorList>
            <consortium name="US DOE Joint Genome Institute (JGI-PGF)"/>
            <person name="Ivanova N."/>
            <person name="Daum C."/>
            <person name="Lang E."/>
            <person name="Abt B."/>
            <person name="Kopitz M."/>
            <person name="Saunders E."/>
            <person name="Lapidus A."/>
            <person name="Lucas S."/>
            <person name="Glavina Del Rio T."/>
            <person name="Nolan M."/>
            <person name="Tice H."/>
            <person name="Copeland A."/>
            <person name="Cheng J.F."/>
            <person name="Chen F."/>
            <person name="Bruce D."/>
            <person name="Goodwin L."/>
            <person name="Pitluck S."/>
            <person name="Mavromatis K."/>
            <person name="Pati A."/>
            <person name="Mikhailova N."/>
            <person name="Chen A."/>
            <person name="Palaniappan K."/>
            <person name="Land M."/>
            <person name="Hauser L."/>
            <person name="Chang Y.J."/>
            <person name="Jeffries C.D."/>
            <person name="Detter J.C."/>
            <person name="Brettin T."/>
            <person name="Rohde M."/>
            <person name="Goker M."/>
            <person name="Bristow J."/>
            <person name="Markowitz V."/>
            <person name="Eisen J.A."/>
            <person name="Hugenholtz P."/>
            <person name="Kyrpides N.C."/>
            <person name="Klenk H.P."/>
        </authorList>
    </citation>
    <scope>NUCLEOTIDE SEQUENCE [LARGE SCALE GENOMIC DNA]</scope>
    <source>
        <strain evidence="6">DSM 14365 / CIP 107738 / JCM 11303 / AJ 13395 / SMP-2</strain>
    </source>
</reference>
<evidence type="ECO:0000259" key="4">
    <source>
        <dbReference type="Pfam" id="PF07859"/>
    </source>
</evidence>
<dbReference type="PANTHER" id="PTHR23025:SF4">
    <property type="entry name" value="ALPHA_BETA HYDROLASE FOLD-3 DOMAIN-CONTAINING PROTEIN"/>
    <property type="match status" value="1"/>
</dbReference>
<dbReference type="InterPro" id="IPR029058">
    <property type="entry name" value="AB_hydrolase_fold"/>
</dbReference>
<dbReference type="InterPro" id="IPR002168">
    <property type="entry name" value="Lipase_GDXG_HIS_AS"/>
</dbReference>
<evidence type="ECO:0000256" key="1">
    <source>
        <dbReference type="ARBA" id="ARBA00010515"/>
    </source>
</evidence>
<name>D0LY34_HALO1</name>
<dbReference type="eggNOG" id="COG0657">
    <property type="taxonomic scope" value="Bacteria"/>
</dbReference>
<dbReference type="GO" id="GO:0004806">
    <property type="term" value="F:triacylglycerol lipase activity"/>
    <property type="evidence" value="ECO:0007669"/>
    <property type="project" value="TreeGrafter"/>
</dbReference>